<reference evidence="2" key="1">
    <citation type="journal article" date="2023" name="Genome Biol. Evol.">
        <title>Long-read-based Genome Assembly of Drosophila gunungcola Reveals Fewer Chemosensory Genes in Flower-breeding Species.</title>
        <authorList>
            <person name="Negi A."/>
            <person name="Liao B.Y."/>
            <person name="Yeh S.D."/>
        </authorList>
    </citation>
    <scope>NUCLEOTIDE SEQUENCE</scope>
    <source>
        <strain evidence="2">Sukarami</strain>
    </source>
</reference>
<evidence type="ECO:0000313" key="2">
    <source>
        <dbReference type="EMBL" id="KAI8038544.1"/>
    </source>
</evidence>
<organism evidence="2 3">
    <name type="scientific">Drosophila gunungcola</name>
    <name type="common">fruit fly</name>
    <dbReference type="NCBI Taxonomy" id="103775"/>
    <lineage>
        <taxon>Eukaryota</taxon>
        <taxon>Metazoa</taxon>
        <taxon>Ecdysozoa</taxon>
        <taxon>Arthropoda</taxon>
        <taxon>Hexapoda</taxon>
        <taxon>Insecta</taxon>
        <taxon>Pterygota</taxon>
        <taxon>Neoptera</taxon>
        <taxon>Endopterygota</taxon>
        <taxon>Diptera</taxon>
        <taxon>Brachycera</taxon>
        <taxon>Muscomorpha</taxon>
        <taxon>Ephydroidea</taxon>
        <taxon>Drosophilidae</taxon>
        <taxon>Drosophila</taxon>
        <taxon>Sophophora</taxon>
    </lineage>
</organism>
<name>A0A9P9YK94_9MUSC</name>
<feature type="transmembrane region" description="Helical" evidence="1">
    <location>
        <begin position="6"/>
        <end position="24"/>
    </location>
</feature>
<dbReference type="Proteomes" id="UP001059596">
    <property type="component" value="Unassembled WGS sequence"/>
</dbReference>
<dbReference type="AlphaFoldDB" id="A0A9P9YK94"/>
<gene>
    <name evidence="2" type="ORF">M5D96_008451</name>
</gene>
<comment type="caution">
    <text evidence="2">The sequence shown here is derived from an EMBL/GenBank/DDBJ whole genome shotgun (WGS) entry which is preliminary data.</text>
</comment>
<keyword evidence="3" id="KW-1185">Reference proteome</keyword>
<keyword evidence="1" id="KW-0472">Membrane</keyword>
<feature type="transmembrane region" description="Helical" evidence="1">
    <location>
        <begin position="91"/>
        <end position="110"/>
    </location>
</feature>
<dbReference type="EMBL" id="JAMKOV010000007">
    <property type="protein sequence ID" value="KAI8038544.1"/>
    <property type="molecule type" value="Genomic_DNA"/>
</dbReference>
<accession>A0A9P9YK94</accession>
<sequence>MCLDRYQKPCCVLLGITAIILGAVEILYNSYLLASVAAWSLIVIAAIFLIRMPLLLMIWVIVGLLCGIPLIIIRTRLLISFHLRKGVNEDILRAIINMFFLLLVFVWSYYPYAYWRDIKLGRFEHINNAER</sequence>
<proteinExistence type="predicted"/>
<protein>
    <submittedName>
        <fullName evidence="2">Uncharacterized protein</fullName>
    </submittedName>
</protein>
<keyword evidence="1" id="KW-1133">Transmembrane helix</keyword>
<evidence type="ECO:0000256" key="1">
    <source>
        <dbReference type="SAM" id="Phobius"/>
    </source>
</evidence>
<feature type="transmembrane region" description="Helical" evidence="1">
    <location>
        <begin position="56"/>
        <end position="79"/>
    </location>
</feature>
<evidence type="ECO:0000313" key="3">
    <source>
        <dbReference type="Proteomes" id="UP001059596"/>
    </source>
</evidence>
<keyword evidence="1" id="KW-0812">Transmembrane</keyword>